<feature type="domain" description="DUF11" evidence="2">
    <location>
        <begin position="133"/>
        <end position="239"/>
    </location>
</feature>
<feature type="domain" description="DUF11" evidence="2">
    <location>
        <begin position="257"/>
        <end position="363"/>
    </location>
</feature>
<gene>
    <name evidence="3" type="ORF">DVK85_07835</name>
</gene>
<dbReference type="Gene3D" id="2.60.40.10">
    <property type="entry name" value="Immunoglobulins"/>
    <property type="match status" value="1"/>
</dbReference>
<evidence type="ECO:0000313" key="4">
    <source>
        <dbReference type="Proteomes" id="UP000253951"/>
    </source>
</evidence>
<dbReference type="NCBIfam" id="NF038133">
    <property type="entry name" value="choice_anch_L"/>
    <property type="match status" value="1"/>
</dbReference>
<protein>
    <submittedName>
        <fullName evidence="3">DUF11 domain-containing protein</fullName>
    </submittedName>
</protein>
<reference evidence="3 4" key="1">
    <citation type="submission" date="2018-07" db="EMBL/GenBank/DDBJ databases">
        <title>Complete genome sequence of Flavobacterium arcticum type strain SM1502T.</title>
        <authorList>
            <person name="Li Y."/>
            <person name="Li D.-D."/>
        </authorList>
    </citation>
    <scope>NUCLEOTIDE SEQUENCE [LARGE SCALE GENOMIC DNA]</scope>
    <source>
        <strain evidence="3 4">SM1502</strain>
    </source>
</reference>
<evidence type="ECO:0000256" key="1">
    <source>
        <dbReference type="SAM" id="SignalP"/>
    </source>
</evidence>
<accession>A0A345HC46</accession>
<organism evidence="3 4">
    <name type="scientific">Flavobacterium arcticum</name>
    <dbReference type="NCBI Taxonomy" id="1784713"/>
    <lineage>
        <taxon>Bacteria</taxon>
        <taxon>Pseudomonadati</taxon>
        <taxon>Bacteroidota</taxon>
        <taxon>Flavobacteriia</taxon>
        <taxon>Flavobacteriales</taxon>
        <taxon>Flavobacteriaceae</taxon>
        <taxon>Flavobacterium</taxon>
    </lineage>
</organism>
<dbReference type="InterPro" id="IPR049804">
    <property type="entry name" value="Choice_anch_L"/>
</dbReference>
<proteinExistence type="predicted"/>
<feature type="signal peptide" evidence="1">
    <location>
        <begin position="1"/>
        <end position="19"/>
    </location>
</feature>
<dbReference type="InterPro" id="IPR047589">
    <property type="entry name" value="DUF11_rpt"/>
</dbReference>
<feature type="domain" description="DUF11" evidence="2">
    <location>
        <begin position="22"/>
        <end position="121"/>
    </location>
</feature>
<name>A0A345HC46_9FLAO</name>
<dbReference type="PANTHER" id="PTHR34819">
    <property type="entry name" value="LARGE CYSTEINE-RICH PERIPLASMIC PROTEIN OMCB"/>
    <property type="match status" value="1"/>
</dbReference>
<dbReference type="RefSeq" id="WP_114677914.1">
    <property type="nucleotide sequence ID" value="NZ_CP031188.1"/>
</dbReference>
<dbReference type="NCBIfam" id="TIGR01451">
    <property type="entry name" value="B_ant_repeat"/>
    <property type="match status" value="6"/>
</dbReference>
<sequence length="1884" mass="201008">MKKLLLTLLLVLGTIGLHAQSDIVVFNTNPDYEYTAGQTLTFSVMVTNNGPDPAQNVNVSYDIPTGIVITPGINRFWWEGNGTAGTNIALNNTIPLLGVNETVTYTINIKIPGSFGNNNTLPEVEVTYDTQSDIEVMYSDNQENYTPGEQLVYTVSVVNNGPEVASTINVFNAIPAGITSFSWTGSNSTSGTDVDLSDTIQNLPIGQVVTYTITLDVPVSYTGDLTNELNVTGSFIDATPSCAPCSDVDSPPVANVVVVHTNNQQYYAPGAQSVYTLTVTNVGPQVANNIIVNNIVPAGFISSYSWSGDNGTSGTSDLSDVINTLGVNETVTYTISFDVAANFPGDLVSEAVVTTGSTDPDPSCSQCVDIDTSATSSDIETIVTNGQGTYVEGSNTIYTVTVTNNGPAVADNVTVDVAIPSGIVAFSWVGDNGSSGTDVDLQDLIATMAVNESVVYTITLGVPTPFFNPSITVQSSVSSDTADTNPYNNQYSDVDFSPGTEADLVVTNTDSQTTYTAGTEVIYIMTVTNDGPATAQDINVVYDIPNGITEYSWIASNGPDGDNVPLDLNVPTLNAGESIIYSITLVVPESFSGDLVTEATVTSDNDPDTSCTDCIDIDTQELLADIVVVNTNNQDVYTEGATSIYTVTVTNNGPTEAHNVVVQNAIPVGISSFSWTGSNGSSGTDTALDDTIPVLAVGETVTYTINLDVPVGYTDALSSETTVTSDTTDPDTTCDECIDTDYSTNINADLLITKTLASGTTYTAGTNAVYTITVTNQGPGAATNVTVQDIVPAGLTATDAVWYGNGTSGTGDLNDVIATMSPNTTVTYQFTIPVPSDFDQATDITNEVTVTSDTTDPTPDCPDCVHTATPNPQANIVTLKTDNQDTYVAGQNVTYTITVTNPGPSDAYNVVVYDPAPYDIDVLVWQGEGTSGEGEVLTSVPVLPAGGSLEYVVTIAVPDDYEESLNLVNTVTVNSDTPDPEPGCPTCVDTDERAEDFVTVDKFAYTVPELVEDILIDADCVNVSNISWSAGNLNGNFGIGYFEGNNSNFPIQSGIILRCGNAELSEGQYNNPTTSSVASGTGDAELLAVSQANGNFGSINDVTYIQFDFVPLTDTMSFDFLFASNEYGTYQCGFSDVFAFLLTDLTDGSVTNVNLAVIPGTTIPVSVTNIRNSLYNAGCTSANVTYFGQYNPPSPANSAINMLGQTIVMTASSDVIAGHSYKIKLAIGDYNDTAFDSAVFLAAGSFDIGQPELPDNLTLVAGTALCEGEEYELSVDAENPNFVYQWEYEGETILGDDGMPVTETSITVTEPGEYTVLASFISDPDCQLTDTIIVEVIPEVEYNEPADLLFFTNGTDPILFDLTENDELVLSGVPNSEFYYMNYFDSPDGLGTDEAIAIWPPYAYEGEDGQTIYATINNDASYCVTITSFELYVLTQPEDIYLCKAAPHDSQEIFDLVAANSNILSTLLDPAEYTVSYHETLTGAEDGGEFIADPSNYTTTPIDFTDNTKTLYVRVQDNNDPNAFAITPFDIIVSFMPTSIDFSSDPVSICELEDPDDVATFDLTDQVNQIVNGSPDLDLLISMHGTQANAEANIDPLTYPIYDTDETQNQTVYFRVVEEDAPDETCITYIALDLIVNPAPIPVVPEDIQLCDTDNSGDELFDLTSMDGTVLNGLNPNDYEVTYYLTLEDAEDNVGEITDPETYLATVGTTTIYVRLTNNENTDCYGVTSFDITITPTPVVQVPADASACAADDYILPVLPLGNYFTGMGGTGTMLSEGDLITTTQTIYVYAESGTPNNCTGEGSFTVTIYPEPTTPILSDYAQCDYNNPEGVETFDLTTRDSEVTFNDPDVTAVYYTSQADEPVTGEVTRMVTREFKAHFALKR</sequence>
<dbReference type="InterPro" id="IPR051172">
    <property type="entry name" value="Chlamydia_OmcB"/>
</dbReference>
<feature type="domain" description="DUF11" evidence="2">
    <location>
        <begin position="880"/>
        <end position="982"/>
    </location>
</feature>
<evidence type="ECO:0000259" key="2">
    <source>
        <dbReference type="Pfam" id="PF01345"/>
    </source>
</evidence>
<keyword evidence="4" id="KW-1185">Reference proteome</keyword>
<feature type="chain" id="PRO_5016683715" evidence="1">
    <location>
        <begin position="20"/>
        <end position="1884"/>
    </location>
</feature>
<dbReference type="InterPro" id="IPR001434">
    <property type="entry name" value="OmcB-like_DUF11"/>
</dbReference>
<keyword evidence="1" id="KW-0732">Signal</keyword>
<dbReference type="Pfam" id="PF01345">
    <property type="entry name" value="DUF11"/>
    <property type="match status" value="8"/>
</dbReference>
<dbReference type="KEGG" id="fat:DVK85_07835"/>
<dbReference type="Proteomes" id="UP000253951">
    <property type="component" value="Chromosome"/>
</dbReference>
<dbReference type="OrthoDB" id="1488818at2"/>
<feature type="domain" description="DUF11" evidence="2">
    <location>
        <begin position="625"/>
        <end position="733"/>
    </location>
</feature>
<feature type="domain" description="DUF11" evidence="2">
    <location>
        <begin position="503"/>
        <end position="610"/>
    </location>
</feature>
<feature type="domain" description="DUF11" evidence="2">
    <location>
        <begin position="749"/>
        <end position="859"/>
    </location>
</feature>
<feature type="domain" description="DUF11" evidence="2">
    <location>
        <begin position="382"/>
        <end position="492"/>
    </location>
</feature>
<dbReference type="EMBL" id="CP031188">
    <property type="protein sequence ID" value="AXG74156.1"/>
    <property type="molecule type" value="Genomic_DNA"/>
</dbReference>
<evidence type="ECO:0000313" key="3">
    <source>
        <dbReference type="EMBL" id="AXG74156.1"/>
    </source>
</evidence>
<dbReference type="InterPro" id="IPR013783">
    <property type="entry name" value="Ig-like_fold"/>
</dbReference>